<dbReference type="AlphaFoldDB" id="A0A0V0RN36"/>
<dbReference type="Proteomes" id="UP000054630">
    <property type="component" value="Unassembled WGS sequence"/>
</dbReference>
<feature type="transmembrane region" description="Helical" evidence="11">
    <location>
        <begin position="252"/>
        <end position="275"/>
    </location>
</feature>
<dbReference type="GO" id="GO:0016020">
    <property type="term" value="C:membrane"/>
    <property type="evidence" value="ECO:0007669"/>
    <property type="project" value="UniProtKB-SubCell"/>
</dbReference>
<gene>
    <name evidence="12" type="primary">UGCG</name>
    <name evidence="12" type="ORF">T07_13575</name>
</gene>
<dbReference type="Pfam" id="PF13506">
    <property type="entry name" value="Glyco_transf_21"/>
    <property type="match status" value="1"/>
</dbReference>
<keyword evidence="13" id="KW-1185">Reference proteome</keyword>
<dbReference type="GO" id="GO:0006679">
    <property type="term" value="P:glucosylceramide biosynthetic process"/>
    <property type="evidence" value="ECO:0007669"/>
    <property type="project" value="TreeGrafter"/>
</dbReference>
<evidence type="ECO:0000256" key="2">
    <source>
        <dbReference type="ARBA" id="ARBA00004760"/>
    </source>
</evidence>
<evidence type="ECO:0000256" key="7">
    <source>
        <dbReference type="ARBA" id="ARBA00022679"/>
    </source>
</evidence>
<evidence type="ECO:0000256" key="1">
    <source>
        <dbReference type="ARBA" id="ARBA00004141"/>
    </source>
</evidence>
<organism evidence="12 13">
    <name type="scientific">Trichinella nelsoni</name>
    <dbReference type="NCBI Taxonomy" id="6336"/>
    <lineage>
        <taxon>Eukaryota</taxon>
        <taxon>Metazoa</taxon>
        <taxon>Ecdysozoa</taxon>
        <taxon>Nematoda</taxon>
        <taxon>Enoplea</taxon>
        <taxon>Dorylaimia</taxon>
        <taxon>Trichinellida</taxon>
        <taxon>Trichinellidae</taxon>
        <taxon>Trichinella</taxon>
    </lineage>
</organism>
<evidence type="ECO:0000313" key="12">
    <source>
        <dbReference type="EMBL" id="KRX15867.1"/>
    </source>
</evidence>
<evidence type="ECO:0000256" key="4">
    <source>
        <dbReference type="ARBA" id="ARBA00006739"/>
    </source>
</evidence>
<comment type="pathway">
    <text evidence="3">Sphingolipid metabolism.</text>
</comment>
<dbReference type="EC" id="2.4.1.80" evidence="5"/>
<reference evidence="12 13" key="1">
    <citation type="submission" date="2015-01" db="EMBL/GenBank/DDBJ databases">
        <title>Evolution of Trichinella species and genotypes.</title>
        <authorList>
            <person name="Korhonen P.K."/>
            <person name="Edoardo P."/>
            <person name="Giuseppe L.R."/>
            <person name="Gasser R.B."/>
        </authorList>
    </citation>
    <scope>NUCLEOTIDE SEQUENCE [LARGE SCALE GENOMIC DNA]</scope>
    <source>
        <strain evidence="12">ISS37</strain>
    </source>
</reference>
<comment type="caution">
    <text evidence="12">The sequence shown here is derived from an EMBL/GenBank/DDBJ whole genome shotgun (WGS) entry which is preliminary data.</text>
</comment>
<evidence type="ECO:0000256" key="9">
    <source>
        <dbReference type="ARBA" id="ARBA00022989"/>
    </source>
</evidence>
<comment type="similarity">
    <text evidence="4">Belongs to the glycosyltransferase 2 family.</text>
</comment>
<evidence type="ECO:0000256" key="3">
    <source>
        <dbReference type="ARBA" id="ARBA00004991"/>
    </source>
</evidence>
<dbReference type="OrthoDB" id="1483400at2759"/>
<feature type="transmembrane region" description="Helical" evidence="11">
    <location>
        <begin position="45"/>
        <end position="62"/>
    </location>
</feature>
<dbReference type="PANTHER" id="PTHR12726">
    <property type="entry name" value="CERAMIDE GLUCOSYLTRANSFERASE"/>
    <property type="match status" value="1"/>
</dbReference>
<evidence type="ECO:0000313" key="13">
    <source>
        <dbReference type="Proteomes" id="UP000054630"/>
    </source>
</evidence>
<comment type="pathway">
    <text evidence="2">Lipid metabolism; sphingolipid metabolism.</text>
</comment>
<evidence type="ECO:0000256" key="10">
    <source>
        <dbReference type="ARBA" id="ARBA00023136"/>
    </source>
</evidence>
<keyword evidence="8 11" id="KW-0812">Transmembrane</keyword>
<dbReference type="UniPathway" id="UPA00222"/>
<dbReference type="InterPro" id="IPR029044">
    <property type="entry name" value="Nucleotide-diphossugar_trans"/>
</dbReference>
<evidence type="ECO:0000256" key="5">
    <source>
        <dbReference type="ARBA" id="ARBA00012699"/>
    </source>
</evidence>
<name>A0A0V0RN36_9BILA</name>
<keyword evidence="9 11" id="KW-1133">Transmembrane helix</keyword>
<dbReference type="SUPFAM" id="SSF53448">
    <property type="entry name" value="Nucleotide-diphospho-sugar transferases"/>
    <property type="match status" value="1"/>
</dbReference>
<comment type="subcellular location">
    <subcellularLocation>
        <location evidence="1">Membrane</location>
        <topology evidence="1">Multi-pass membrane protein</topology>
    </subcellularLocation>
</comment>
<evidence type="ECO:0000256" key="8">
    <source>
        <dbReference type="ARBA" id="ARBA00022692"/>
    </source>
</evidence>
<dbReference type="PANTHER" id="PTHR12726:SF0">
    <property type="entry name" value="CERAMIDE GLUCOSYLTRANSFERASE"/>
    <property type="match status" value="1"/>
</dbReference>
<dbReference type="EMBL" id="JYDL01000120">
    <property type="protein sequence ID" value="KRX15867.1"/>
    <property type="molecule type" value="Genomic_DNA"/>
</dbReference>
<protein>
    <recommendedName>
        <fullName evidence="5">ceramide glucosyltransferase</fullName>
        <ecNumber evidence="5">2.4.1.80</ecNumber>
    </recommendedName>
</protein>
<proteinExistence type="inferred from homology"/>
<feature type="transmembrane region" description="Helical" evidence="11">
    <location>
        <begin position="360"/>
        <end position="390"/>
    </location>
</feature>
<keyword evidence="10 11" id="KW-0472">Membrane</keyword>
<keyword evidence="7 12" id="KW-0808">Transferase</keyword>
<sequence length="697" mass="79230">MNSSALIIVDFLILLLNKRHIGDHIIGNKIEIFHLSCTKRVNKKIVLLFMLEGCFCIAYGSFKGRTFNLVIRPSGTLGPARKVSVPIRKCVLFAADFYLLVWLLVIAFDCHNLRYEILFCVHDASDSSLPIVRSLVEKYPHVPAKVFIGGTTVGLNPKINNMMPGYVAAQYQLILISDSGLRMKKEALLDMVMAMREDTALVTQLPFTYDRKGFAAIGWKCAISSLPALQNSGICSVTHFHDRLTRWARLRFAMLPYTVVLEPLQECILLGILTMPAASYIFGWNCAIFFLAHVFCWLFLDCVLLSIVQGYCVTCGQMRLLFAWLYRELSASSIFVRAAWNQRIHWRTATFRLRWGGVAELLLIIIIIVTTTTTTGANSSTILCSVFSIFDHIMKRFLETGRIDDHIHAHPNGIIFVLEHHVSKAPYSERWYGEAVAEQFVQLGFDGHFGKVHDQWTAVFLLIFNFDRLDREGRCNVSAAGFQHQQTFAAYVSAEQQLFRMSHRGPQLHGQRHVQQHTLISTDLDRRAGERIKSKFEILAFRGRQVEQFSSASPFIAAVLQKITDFCRTARSVDCHVQHASVVQMVEQGIDRIVGQQEVEMMVVVFRDHWGSFRVEWCRRVASQFHLAAQRYLHEACSAGLSDGRRGNHAQIPSQFCNQARQVGEQMVRIHAAETDRPRKSSAGFVVQTNLRRDLEN</sequence>
<keyword evidence="6" id="KW-0328">Glycosyltransferase</keyword>
<feature type="transmembrane region" description="Helical" evidence="11">
    <location>
        <begin position="91"/>
        <end position="108"/>
    </location>
</feature>
<dbReference type="GO" id="GO:0008120">
    <property type="term" value="F:ceramide glucosyltransferase activity"/>
    <property type="evidence" value="ECO:0007669"/>
    <property type="project" value="UniProtKB-EC"/>
</dbReference>
<dbReference type="InterPro" id="IPR025993">
    <property type="entry name" value="Ceramide_glucosylTrfase"/>
</dbReference>
<accession>A0A0V0RN36</accession>
<feature type="transmembrane region" description="Helical" evidence="11">
    <location>
        <begin position="281"/>
        <end position="308"/>
    </location>
</feature>
<evidence type="ECO:0000256" key="6">
    <source>
        <dbReference type="ARBA" id="ARBA00022676"/>
    </source>
</evidence>
<evidence type="ECO:0000256" key="11">
    <source>
        <dbReference type="SAM" id="Phobius"/>
    </source>
</evidence>